<dbReference type="RefSeq" id="WP_379483691.1">
    <property type="nucleotide sequence ID" value="NZ_JBHMCF010000020.1"/>
</dbReference>
<dbReference type="InterPro" id="IPR025668">
    <property type="entry name" value="Tnp_DDE_dom"/>
</dbReference>
<name>A0ABV5NQS8_9ACTN</name>
<evidence type="ECO:0000313" key="3">
    <source>
        <dbReference type="EMBL" id="MFB9472044.1"/>
    </source>
</evidence>
<organism evidence="3 4">
    <name type="scientific">Nonomuraea salmonea</name>
    <dbReference type="NCBI Taxonomy" id="46181"/>
    <lineage>
        <taxon>Bacteria</taxon>
        <taxon>Bacillati</taxon>
        <taxon>Actinomycetota</taxon>
        <taxon>Actinomycetes</taxon>
        <taxon>Streptosporangiales</taxon>
        <taxon>Streptosporangiaceae</taxon>
        <taxon>Nonomuraea</taxon>
    </lineage>
</organism>
<evidence type="ECO:0000313" key="4">
    <source>
        <dbReference type="Proteomes" id="UP001589568"/>
    </source>
</evidence>
<keyword evidence="1" id="KW-1133">Transmembrane helix</keyword>
<keyword evidence="1" id="KW-0812">Transmembrane</keyword>
<accession>A0ABV5NQS8</accession>
<comment type="caution">
    <text evidence="3">The sequence shown here is derived from an EMBL/GenBank/DDBJ whole genome shotgun (WGS) entry which is preliminary data.</text>
</comment>
<protein>
    <submittedName>
        <fullName evidence="3">Transposase</fullName>
    </submittedName>
</protein>
<keyword evidence="1" id="KW-0472">Membrane</keyword>
<feature type="transmembrane region" description="Helical" evidence="1">
    <location>
        <begin position="67"/>
        <end position="87"/>
    </location>
</feature>
<feature type="transmembrane region" description="Helical" evidence="1">
    <location>
        <begin position="42"/>
        <end position="61"/>
    </location>
</feature>
<evidence type="ECO:0000259" key="2">
    <source>
        <dbReference type="Pfam" id="PF13701"/>
    </source>
</evidence>
<reference evidence="3 4" key="1">
    <citation type="submission" date="2024-09" db="EMBL/GenBank/DDBJ databases">
        <authorList>
            <person name="Sun Q."/>
            <person name="Mori K."/>
        </authorList>
    </citation>
    <scope>NUCLEOTIDE SEQUENCE [LARGE SCALE GENOMIC DNA]</scope>
    <source>
        <strain evidence="3 4">JCM 3324</strain>
    </source>
</reference>
<feature type="transmembrane region" description="Helical" evidence="1">
    <location>
        <begin position="12"/>
        <end position="35"/>
    </location>
</feature>
<feature type="domain" description="Transposase DDE" evidence="2">
    <location>
        <begin position="126"/>
        <end position="424"/>
    </location>
</feature>
<proteinExistence type="predicted"/>
<dbReference type="EMBL" id="JBHMCF010000020">
    <property type="protein sequence ID" value="MFB9472044.1"/>
    <property type="molecule type" value="Genomic_DNA"/>
</dbReference>
<keyword evidence="4" id="KW-1185">Reference proteome</keyword>
<dbReference type="Pfam" id="PF13701">
    <property type="entry name" value="DDE_Tnp_1_4"/>
    <property type="match status" value="1"/>
</dbReference>
<sequence length="428" mass="48016">MAVSFFFLVEVFVFGLEAVFFVVFLVVFVVFVVFFWVFAFGFLTLGVLVWGFLTLGVLTFGDLATGLVGFFAPALAVCFLVVDLFFVDRIPLAVRGRQGAHRVGCHRPRRHPDHRALEQGGRLGHFQEGLRFHPLAGWCANTHESLAMLLRIGSGGSNTITDHVRALSEAIRQIPEGFRARIWIRIDDAGATHDLVEHMKGLNTTRRTVRFTVGWEITDVDEAAMARLPADAWQPAVRRDGTVHPHAEVAELTGLDERAATWGIRLLVCRVKPSARDARRLTDLEKRTGWKYAIIATNLGLRGIPGSHHVQFIDAVRRDHAEVEDRVRTNKVMGLRNLPSKTWTVNIGWVLAANLAADIDAWARLLGLHDDAELARAEPQTLRYCLRHLPARLVSHALGRIVKISATWPWMKAFLTCWKRLCPLPTPT</sequence>
<gene>
    <name evidence="3" type="ORF">ACFFR3_21225</name>
</gene>
<dbReference type="Proteomes" id="UP001589568">
    <property type="component" value="Unassembled WGS sequence"/>
</dbReference>
<evidence type="ECO:0000256" key="1">
    <source>
        <dbReference type="SAM" id="Phobius"/>
    </source>
</evidence>